<organism evidence="1 2">
    <name type="scientific">Microbispora bryophytorum</name>
    <dbReference type="NCBI Taxonomy" id="1460882"/>
    <lineage>
        <taxon>Bacteria</taxon>
        <taxon>Bacillati</taxon>
        <taxon>Actinomycetota</taxon>
        <taxon>Actinomycetes</taxon>
        <taxon>Streptosporangiales</taxon>
        <taxon>Streptosporangiaceae</taxon>
        <taxon>Microbispora</taxon>
    </lineage>
</organism>
<gene>
    <name evidence="1" type="ORF">GCM10011574_22540</name>
</gene>
<dbReference type="Proteomes" id="UP000653480">
    <property type="component" value="Unassembled WGS sequence"/>
</dbReference>
<name>A0A8H9GZF8_9ACTN</name>
<dbReference type="AlphaFoldDB" id="A0A8H9GZF8"/>
<protein>
    <submittedName>
        <fullName evidence="1">Uncharacterized protein</fullName>
    </submittedName>
</protein>
<evidence type="ECO:0000313" key="1">
    <source>
        <dbReference type="EMBL" id="GGO08242.1"/>
    </source>
</evidence>
<keyword evidence="2" id="KW-1185">Reference proteome</keyword>
<dbReference type="EMBL" id="BMMN01000003">
    <property type="protein sequence ID" value="GGO08242.1"/>
    <property type="molecule type" value="Genomic_DNA"/>
</dbReference>
<comment type="caution">
    <text evidence="1">The sequence shown here is derived from an EMBL/GenBank/DDBJ whole genome shotgun (WGS) entry which is preliminary data.</text>
</comment>
<reference evidence="1" key="1">
    <citation type="journal article" date="2014" name="Int. J. Syst. Evol. Microbiol.">
        <title>Complete genome sequence of Corynebacterium casei LMG S-19264T (=DSM 44701T), isolated from a smear-ripened cheese.</title>
        <authorList>
            <consortium name="US DOE Joint Genome Institute (JGI-PGF)"/>
            <person name="Walter F."/>
            <person name="Albersmeier A."/>
            <person name="Kalinowski J."/>
            <person name="Ruckert C."/>
        </authorList>
    </citation>
    <scope>NUCLEOTIDE SEQUENCE</scope>
    <source>
        <strain evidence="1">CGMCC 4.7138</strain>
    </source>
</reference>
<evidence type="ECO:0000313" key="2">
    <source>
        <dbReference type="Proteomes" id="UP000653480"/>
    </source>
</evidence>
<sequence>MTCCGAVMIPKVGWRECGIGSVLSAPAAPEWGAPPSFIWEGYAGATRMAWSPARRSGMMSKRDRVPF</sequence>
<accession>A0A8H9GZF8</accession>
<reference evidence="1" key="2">
    <citation type="submission" date="2020-09" db="EMBL/GenBank/DDBJ databases">
        <authorList>
            <person name="Sun Q."/>
            <person name="Zhou Y."/>
        </authorList>
    </citation>
    <scope>NUCLEOTIDE SEQUENCE</scope>
    <source>
        <strain evidence="1">CGMCC 4.7138</strain>
    </source>
</reference>
<proteinExistence type="predicted"/>